<feature type="compositionally biased region" description="Basic and acidic residues" evidence="2">
    <location>
        <begin position="523"/>
        <end position="533"/>
    </location>
</feature>
<organism evidence="4 5">
    <name type="scientific">Durio zibethinus</name>
    <name type="common">Durian</name>
    <dbReference type="NCBI Taxonomy" id="66656"/>
    <lineage>
        <taxon>Eukaryota</taxon>
        <taxon>Viridiplantae</taxon>
        <taxon>Streptophyta</taxon>
        <taxon>Embryophyta</taxon>
        <taxon>Tracheophyta</taxon>
        <taxon>Spermatophyta</taxon>
        <taxon>Magnoliopsida</taxon>
        <taxon>eudicotyledons</taxon>
        <taxon>Gunneridae</taxon>
        <taxon>Pentapetalae</taxon>
        <taxon>rosids</taxon>
        <taxon>malvids</taxon>
        <taxon>Malvales</taxon>
        <taxon>Malvaceae</taxon>
        <taxon>Helicteroideae</taxon>
        <taxon>Durio</taxon>
    </lineage>
</organism>
<dbReference type="PANTHER" id="PTHR23155:SF1076">
    <property type="entry name" value="LEUCINE-RICH REPEAT (LRR) FAMILY PROTEIN-RELATED"/>
    <property type="match status" value="1"/>
</dbReference>
<dbReference type="OrthoDB" id="1110401at2759"/>
<dbReference type="SUPFAM" id="SSF52047">
    <property type="entry name" value="RNI-like"/>
    <property type="match status" value="1"/>
</dbReference>
<dbReference type="InterPro" id="IPR044974">
    <property type="entry name" value="Disease_R_plants"/>
</dbReference>
<dbReference type="RefSeq" id="XP_022772087.1">
    <property type="nucleotide sequence ID" value="XM_022916352.1"/>
</dbReference>
<dbReference type="AlphaFoldDB" id="A0A6P6B4M3"/>
<name>A0A6P6B4M3_DURZI</name>
<evidence type="ECO:0000256" key="2">
    <source>
        <dbReference type="SAM" id="MobiDB-lite"/>
    </source>
</evidence>
<dbReference type="InterPro" id="IPR032675">
    <property type="entry name" value="LRR_dom_sf"/>
</dbReference>
<gene>
    <name evidence="5" type="primary">LOC111314710</name>
</gene>
<dbReference type="Pfam" id="PF23598">
    <property type="entry name" value="LRR_14"/>
    <property type="match status" value="1"/>
</dbReference>
<keyword evidence="1" id="KW-0677">Repeat</keyword>
<evidence type="ECO:0000313" key="4">
    <source>
        <dbReference type="Proteomes" id="UP000515121"/>
    </source>
</evidence>
<dbReference type="GO" id="GO:0098542">
    <property type="term" value="P:defense response to other organism"/>
    <property type="evidence" value="ECO:0007669"/>
    <property type="project" value="TreeGrafter"/>
</dbReference>
<feature type="domain" description="Disease resistance R13L4/SHOC-2-like LRR" evidence="3">
    <location>
        <begin position="354"/>
        <end position="498"/>
    </location>
</feature>
<dbReference type="PANTHER" id="PTHR23155">
    <property type="entry name" value="DISEASE RESISTANCE PROTEIN RP"/>
    <property type="match status" value="1"/>
</dbReference>
<dbReference type="Proteomes" id="UP000515121">
    <property type="component" value="Unplaced"/>
</dbReference>
<evidence type="ECO:0000256" key="1">
    <source>
        <dbReference type="ARBA" id="ARBA00022737"/>
    </source>
</evidence>
<protein>
    <submittedName>
        <fullName evidence="5">Disease resistance RPP13-like protein 4</fullName>
    </submittedName>
</protein>
<evidence type="ECO:0000313" key="5">
    <source>
        <dbReference type="RefSeq" id="XP_022772087.1"/>
    </source>
</evidence>
<reference evidence="5" key="1">
    <citation type="submission" date="2025-08" db="UniProtKB">
        <authorList>
            <consortium name="RefSeq"/>
        </authorList>
    </citation>
    <scope>IDENTIFICATION</scope>
    <source>
        <tissue evidence="5">Fruit stalk</tissue>
    </source>
</reference>
<dbReference type="Gene3D" id="3.80.10.10">
    <property type="entry name" value="Ribonuclease Inhibitor"/>
    <property type="match status" value="1"/>
</dbReference>
<sequence>MFSSKSKDDSSPQNDPAAPLSIQNFTEELSGLLNRLLDASHKEKYTHNQLDYACKEFNYVINAFTKLKSFEADFSKQLKTLKAIVDDILRDLHEASTDSAKQQDIERNLKVVITNIKELKIQIPVQHQVIGPAITFSESLGYSQTGVTSKKVSDLPNPYEANAIFESGPFLKEFRDHYGGLCTSRKLRLLCFATFPENAEVKKRLLRLWWIGERLCPVPNQKNDLEVKCFCSDLKETLDEFTKMGFIEPVAKKGRLPATSYKMHPIIRSFIIKLAKEANFFDYDFKGNPTMAGKKSCLVEPKETSKLERVHELQTLFNISKQLLNFPVELFSKMRNIGVLHLGRWESTAERRIEVDNTKFFTGLENMKKLRFLGLRGIFGITKLPKSLCKLTNLRILDLRVCYDLEELPNGIGSLKKLIYLDLSQCYFLDKMPKQLSELSELKVLQGFVISKNSSCTLDNLAKLHKLEKLSIKVASGRFSINDNYFFKFKALKKLKIEWGAAAARWRRWNKVDNGAKATQNVEGEHEKQESGHKGGKLRKLGESSMSSNKKWEVENLRLKILIHLKLNWKELQTQFPKLKYLEKVKCPQITFCPCDANGVWNDVEA</sequence>
<dbReference type="GeneID" id="111314710"/>
<proteinExistence type="predicted"/>
<accession>A0A6P6B4M3</accession>
<dbReference type="KEGG" id="dzi:111314710"/>
<dbReference type="InterPro" id="IPR055414">
    <property type="entry name" value="LRR_R13L4/SHOC2-like"/>
</dbReference>
<evidence type="ECO:0000259" key="3">
    <source>
        <dbReference type="Pfam" id="PF23598"/>
    </source>
</evidence>
<feature type="region of interest" description="Disordered" evidence="2">
    <location>
        <begin position="517"/>
        <end position="544"/>
    </location>
</feature>
<keyword evidence="4" id="KW-1185">Reference proteome</keyword>